<protein>
    <submittedName>
        <fullName evidence="1">Uncharacterized protein</fullName>
    </submittedName>
</protein>
<reference evidence="1 2" key="1">
    <citation type="submission" date="2020-09" db="EMBL/GenBank/DDBJ databases">
        <title>De no assembly of potato wild relative species, Solanum commersonii.</title>
        <authorList>
            <person name="Cho K."/>
        </authorList>
    </citation>
    <scope>NUCLEOTIDE SEQUENCE [LARGE SCALE GENOMIC DNA]</scope>
    <source>
        <strain evidence="1">LZ3.2</strain>
        <tissue evidence="1">Leaf</tissue>
    </source>
</reference>
<accession>A0A9J6AXJ5</accession>
<dbReference type="AlphaFoldDB" id="A0A9J6AXJ5"/>
<evidence type="ECO:0000313" key="2">
    <source>
        <dbReference type="Proteomes" id="UP000824120"/>
    </source>
</evidence>
<gene>
    <name evidence="1" type="ORF">H5410_000822</name>
</gene>
<comment type="caution">
    <text evidence="1">The sequence shown here is derived from an EMBL/GenBank/DDBJ whole genome shotgun (WGS) entry which is preliminary data.</text>
</comment>
<keyword evidence="2" id="KW-1185">Reference proteome</keyword>
<name>A0A9J6AXJ5_SOLCO</name>
<sequence length="126" mass="13880">MWVWIERNNITFVKKSKTEENVAKEITYVTIARAPSSALDSHGSKLMSKYNINKRYMLVGTGTTMLFTTTRSQLVRHQVLTTARISTPGLVCFNIRTRFRSAEATEIDSVSSTCTTASAPSGTGPG</sequence>
<organism evidence="1 2">
    <name type="scientific">Solanum commersonii</name>
    <name type="common">Commerson's wild potato</name>
    <name type="synonym">Commerson's nightshade</name>
    <dbReference type="NCBI Taxonomy" id="4109"/>
    <lineage>
        <taxon>Eukaryota</taxon>
        <taxon>Viridiplantae</taxon>
        <taxon>Streptophyta</taxon>
        <taxon>Embryophyta</taxon>
        <taxon>Tracheophyta</taxon>
        <taxon>Spermatophyta</taxon>
        <taxon>Magnoliopsida</taxon>
        <taxon>eudicotyledons</taxon>
        <taxon>Gunneridae</taxon>
        <taxon>Pentapetalae</taxon>
        <taxon>asterids</taxon>
        <taxon>lamiids</taxon>
        <taxon>Solanales</taxon>
        <taxon>Solanaceae</taxon>
        <taxon>Solanoideae</taxon>
        <taxon>Solaneae</taxon>
        <taxon>Solanum</taxon>
    </lineage>
</organism>
<evidence type="ECO:0000313" key="1">
    <source>
        <dbReference type="EMBL" id="KAG5629105.1"/>
    </source>
</evidence>
<proteinExistence type="predicted"/>
<dbReference type="EMBL" id="JACXVP010000001">
    <property type="protein sequence ID" value="KAG5629105.1"/>
    <property type="molecule type" value="Genomic_DNA"/>
</dbReference>
<dbReference type="Proteomes" id="UP000824120">
    <property type="component" value="Chromosome 1"/>
</dbReference>